<reference evidence="1" key="1">
    <citation type="submission" date="2023-05" db="EMBL/GenBank/DDBJ databases">
        <authorList>
            <person name="Huff M."/>
        </authorList>
    </citation>
    <scope>NUCLEOTIDE SEQUENCE</scope>
</reference>
<dbReference type="AlphaFoldDB" id="A0AAD1Z6F4"/>
<proteinExistence type="predicted"/>
<sequence length="177" mass="19722">MIGKNSLEAQSRNDNLDFNDVFDGLPRRFSKKEVKGRYSFGEVVESEEKPVFGAEVVTRRRYLGDGFFNDIFGGDESYSSPRTDRDRDSPICLNPGSRISSPGKALIPKAKAFGTSLPAQFRDDHVLVTESVPNDPKVAAENADDLSKTTLWYVVSLLLINSGYYPVNRILNDVLIL</sequence>
<protein>
    <submittedName>
        <fullName evidence="1">Uncharacterized protein</fullName>
    </submittedName>
</protein>
<dbReference type="EMBL" id="OU503041">
    <property type="protein sequence ID" value="CAI9763703.1"/>
    <property type="molecule type" value="Genomic_DNA"/>
</dbReference>
<name>A0AAD1Z6F4_9LAMI</name>
<accession>A0AAD1Z6F4</accession>
<gene>
    <name evidence="1" type="ORF">FPE_LOCUS11133</name>
</gene>
<evidence type="ECO:0000313" key="1">
    <source>
        <dbReference type="EMBL" id="CAI9763703.1"/>
    </source>
</evidence>
<dbReference type="Proteomes" id="UP000834106">
    <property type="component" value="Chromosome 6"/>
</dbReference>
<evidence type="ECO:0000313" key="2">
    <source>
        <dbReference type="Proteomes" id="UP000834106"/>
    </source>
</evidence>
<keyword evidence="2" id="KW-1185">Reference proteome</keyword>
<organism evidence="1 2">
    <name type="scientific">Fraxinus pennsylvanica</name>
    <dbReference type="NCBI Taxonomy" id="56036"/>
    <lineage>
        <taxon>Eukaryota</taxon>
        <taxon>Viridiplantae</taxon>
        <taxon>Streptophyta</taxon>
        <taxon>Embryophyta</taxon>
        <taxon>Tracheophyta</taxon>
        <taxon>Spermatophyta</taxon>
        <taxon>Magnoliopsida</taxon>
        <taxon>eudicotyledons</taxon>
        <taxon>Gunneridae</taxon>
        <taxon>Pentapetalae</taxon>
        <taxon>asterids</taxon>
        <taxon>lamiids</taxon>
        <taxon>Lamiales</taxon>
        <taxon>Oleaceae</taxon>
        <taxon>Oleeae</taxon>
        <taxon>Fraxinus</taxon>
    </lineage>
</organism>